<keyword evidence="2" id="KW-1185">Reference proteome</keyword>
<accession>A0ACD3B8J1</accession>
<dbReference type="EMBL" id="ML208272">
    <property type="protein sequence ID" value="TFK73907.1"/>
    <property type="molecule type" value="Genomic_DNA"/>
</dbReference>
<evidence type="ECO:0000313" key="2">
    <source>
        <dbReference type="Proteomes" id="UP000308600"/>
    </source>
</evidence>
<organism evidence="1 2">
    <name type="scientific">Pluteus cervinus</name>
    <dbReference type="NCBI Taxonomy" id="181527"/>
    <lineage>
        <taxon>Eukaryota</taxon>
        <taxon>Fungi</taxon>
        <taxon>Dikarya</taxon>
        <taxon>Basidiomycota</taxon>
        <taxon>Agaricomycotina</taxon>
        <taxon>Agaricomycetes</taxon>
        <taxon>Agaricomycetidae</taxon>
        <taxon>Agaricales</taxon>
        <taxon>Pluteineae</taxon>
        <taxon>Pluteaceae</taxon>
        <taxon>Pluteus</taxon>
    </lineage>
</organism>
<protein>
    <submittedName>
        <fullName evidence="1">Uncharacterized protein</fullName>
    </submittedName>
</protein>
<dbReference type="Proteomes" id="UP000308600">
    <property type="component" value="Unassembled WGS sequence"/>
</dbReference>
<feature type="non-terminal residue" evidence="1">
    <location>
        <position position="90"/>
    </location>
</feature>
<proteinExistence type="predicted"/>
<name>A0ACD3B8J1_9AGAR</name>
<sequence length="90" mass="9700">MYFTGAGHPPKRSQTTHDTSRAGRSPLRGPTTPTSNALLDPYSQQAQYSPTTAASYSYGTSQDRPPPSATYSHNRTHSQVKAESPSASPY</sequence>
<evidence type="ECO:0000313" key="1">
    <source>
        <dbReference type="EMBL" id="TFK73907.1"/>
    </source>
</evidence>
<reference evidence="1 2" key="1">
    <citation type="journal article" date="2019" name="Nat. Ecol. Evol.">
        <title>Megaphylogeny resolves global patterns of mushroom evolution.</title>
        <authorList>
            <person name="Varga T."/>
            <person name="Krizsan K."/>
            <person name="Foldi C."/>
            <person name="Dima B."/>
            <person name="Sanchez-Garcia M."/>
            <person name="Sanchez-Ramirez S."/>
            <person name="Szollosi G.J."/>
            <person name="Szarkandi J.G."/>
            <person name="Papp V."/>
            <person name="Albert L."/>
            <person name="Andreopoulos W."/>
            <person name="Angelini C."/>
            <person name="Antonin V."/>
            <person name="Barry K.W."/>
            <person name="Bougher N.L."/>
            <person name="Buchanan P."/>
            <person name="Buyck B."/>
            <person name="Bense V."/>
            <person name="Catcheside P."/>
            <person name="Chovatia M."/>
            <person name="Cooper J."/>
            <person name="Damon W."/>
            <person name="Desjardin D."/>
            <person name="Finy P."/>
            <person name="Geml J."/>
            <person name="Haridas S."/>
            <person name="Hughes K."/>
            <person name="Justo A."/>
            <person name="Karasinski D."/>
            <person name="Kautmanova I."/>
            <person name="Kiss B."/>
            <person name="Kocsube S."/>
            <person name="Kotiranta H."/>
            <person name="LaButti K.M."/>
            <person name="Lechner B.E."/>
            <person name="Liimatainen K."/>
            <person name="Lipzen A."/>
            <person name="Lukacs Z."/>
            <person name="Mihaltcheva S."/>
            <person name="Morgado L.N."/>
            <person name="Niskanen T."/>
            <person name="Noordeloos M.E."/>
            <person name="Ohm R.A."/>
            <person name="Ortiz-Santana B."/>
            <person name="Ovrebo C."/>
            <person name="Racz N."/>
            <person name="Riley R."/>
            <person name="Savchenko A."/>
            <person name="Shiryaev A."/>
            <person name="Soop K."/>
            <person name="Spirin V."/>
            <person name="Szebenyi C."/>
            <person name="Tomsovsky M."/>
            <person name="Tulloss R.E."/>
            <person name="Uehling J."/>
            <person name="Grigoriev I.V."/>
            <person name="Vagvolgyi C."/>
            <person name="Papp T."/>
            <person name="Martin F.M."/>
            <person name="Miettinen O."/>
            <person name="Hibbett D.S."/>
            <person name="Nagy L.G."/>
        </authorList>
    </citation>
    <scope>NUCLEOTIDE SEQUENCE [LARGE SCALE GENOMIC DNA]</scope>
    <source>
        <strain evidence="1 2">NL-1719</strain>
    </source>
</reference>
<gene>
    <name evidence="1" type="ORF">BDN72DRAFT_740109</name>
</gene>